<evidence type="ECO:0000259" key="3">
    <source>
        <dbReference type="Pfam" id="PF25800"/>
    </source>
</evidence>
<dbReference type="InterPro" id="IPR057840">
    <property type="entry name" value="FimV_N"/>
</dbReference>
<dbReference type="EMBL" id="CP029822">
    <property type="protein sequence ID" value="AZS50709.1"/>
    <property type="molecule type" value="Genomic_DNA"/>
</dbReference>
<proteinExistence type="predicted"/>
<organism evidence="4 5">
    <name type="scientific">Entomomonas moraniae</name>
    <dbReference type="NCBI Taxonomy" id="2213226"/>
    <lineage>
        <taxon>Bacteria</taxon>
        <taxon>Pseudomonadati</taxon>
        <taxon>Pseudomonadota</taxon>
        <taxon>Gammaproteobacteria</taxon>
        <taxon>Pseudomonadales</taxon>
        <taxon>Pseudomonadaceae</taxon>
        <taxon>Entomomonas</taxon>
    </lineage>
</organism>
<feature type="coiled-coil region" evidence="1">
    <location>
        <begin position="319"/>
        <end position="367"/>
    </location>
</feature>
<evidence type="ECO:0000256" key="2">
    <source>
        <dbReference type="SAM" id="MobiDB-lite"/>
    </source>
</evidence>
<dbReference type="RefSeq" id="WP_127163261.1">
    <property type="nucleotide sequence ID" value="NZ_CP029822.1"/>
</dbReference>
<evidence type="ECO:0000313" key="5">
    <source>
        <dbReference type="Proteomes" id="UP000273143"/>
    </source>
</evidence>
<dbReference type="InterPro" id="IPR020012">
    <property type="entry name" value="LysM_FimV"/>
</dbReference>
<protein>
    <recommendedName>
        <fullName evidence="3">FimV N-terminal domain-containing protein</fullName>
    </recommendedName>
</protein>
<feature type="region of interest" description="Disordered" evidence="2">
    <location>
        <begin position="368"/>
        <end position="446"/>
    </location>
</feature>
<feature type="compositionally biased region" description="Polar residues" evidence="2">
    <location>
        <begin position="368"/>
        <end position="381"/>
    </location>
</feature>
<keyword evidence="5" id="KW-1185">Reference proteome</keyword>
<feature type="region of interest" description="Disordered" evidence="2">
    <location>
        <begin position="158"/>
        <end position="179"/>
    </location>
</feature>
<feature type="domain" description="FimV N-terminal" evidence="3">
    <location>
        <begin position="25"/>
        <end position="132"/>
    </location>
</feature>
<name>A0A3S9XE23_9GAMM</name>
<dbReference type="NCBIfam" id="TIGR03505">
    <property type="entry name" value="FimV_core"/>
    <property type="match status" value="1"/>
</dbReference>
<reference evidence="5" key="1">
    <citation type="submission" date="2018-06" db="EMBL/GenBank/DDBJ databases">
        <title>Complete genome of Pseudomonas insecticola strain QZS01.</title>
        <authorList>
            <person name="Wang J."/>
            <person name="Su Q."/>
        </authorList>
    </citation>
    <scope>NUCLEOTIDE SEQUENCE [LARGE SCALE GENOMIC DNA]</scope>
    <source>
        <strain evidence="5">QZS01</strain>
    </source>
</reference>
<keyword evidence="1" id="KW-0175">Coiled coil</keyword>
<gene>
    <name evidence="4" type="ORF">DM558_07910</name>
</gene>
<evidence type="ECO:0000313" key="4">
    <source>
        <dbReference type="EMBL" id="AZS50709.1"/>
    </source>
</evidence>
<dbReference type="Pfam" id="PF25800">
    <property type="entry name" value="FimV_N"/>
    <property type="match status" value="1"/>
</dbReference>
<dbReference type="KEGG" id="emo:DM558_07910"/>
<sequence length="446" mass="48019">MARFHKLAAIGLAVTLSSVGNVFALGLGEVTWKSSLNQPLNAEIAVYDAHNITNKELVVKIASVEEFQKAGIERPYVLSDLVFTPIIKENGKGIIKVTSKQPIKEPYLDFLLSVSWASGQTLREYTLLIDPPAYTPPTAVSVKKTVKTAIAPTKPAKSVAPQATVNREPKKVASSGNAQGKTVKAFRGSSLWLLAERSRSGVSVQQAMLAIYEANPDAFLDGKMSLLKEGAVLRIPSSEQMRKTSRAEAESQVLANVTGKASTTVAPRQVLAENPTQTSNNNDVVKDQLKLAGVLEDDGKGANQQASEGSSSISLKDKIAQAAEEIDATHSKNNELRSRMLDLQSRLADMKKLIELKDDQLASLQANIGSQQQSSTPSQDNESVDQEEHVKQANDDQDVPASQSTVANESATVDNNNPESQEAAKGNTTEKTTEQSSEPSKNQTQQ</sequence>
<evidence type="ECO:0000256" key="1">
    <source>
        <dbReference type="SAM" id="Coils"/>
    </source>
</evidence>
<dbReference type="AlphaFoldDB" id="A0A3S9XE23"/>
<feature type="compositionally biased region" description="Polar residues" evidence="2">
    <location>
        <begin position="400"/>
        <end position="446"/>
    </location>
</feature>
<accession>A0A3S9XE23</accession>
<dbReference type="Proteomes" id="UP000273143">
    <property type="component" value="Chromosome"/>
</dbReference>